<feature type="signal peptide" evidence="8">
    <location>
        <begin position="1"/>
        <end position="19"/>
    </location>
</feature>
<keyword evidence="6" id="KW-0813">Transport</keyword>
<dbReference type="Proteomes" id="UP000029861">
    <property type="component" value="Unassembled WGS sequence"/>
</dbReference>
<protein>
    <submittedName>
        <fullName evidence="10">MotA/TolQ/ExbB proton channel family protein</fullName>
    </submittedName>
</protein>
<keyword evidence="5 7" id="KW-0472">Membrane</keyword>
<evidence type="ECO:0000313" key="11">
    <source>
        <dbReference type="Proteomes" id="UP000029861"/>
    </source>
</evidence>
<proteinExistence type="inferred from homology"/>
<dbReference type="AlphaFoldDB" id="A0A4U8TEJ9"/>
<name>A0A4U8TEJ9_9HELI</name>
<organism evidence="10 11">
    <name type="scientific">Helicobacter trogontum</name>
    <dbReference type="NCBI Taxonomy" id="50960"/>
    <lineage>
        <taxon>Bacteria</taxon>
        <taxon>Pseudomonadati</taxon>
        <taxon>Campylobacterota</taxon>
        <taxon>Epsilonproteobacteria</taxon>
        <taxon>Campylobacterales</taxon>
        <taxon>Helicobacteraceae</taxon>
        <taxon>Helicobacter</taxon>
    </lineage>
</organism>
<accession>A0A4U8TEJ9</accession>
<dbReference type="GO" id="GO:0017038">
    <property type="term" value="P:protein import"/>
    <property type="evidence" value="ECO:0007669"/>
    <property type="project" value="TreeGrafter"/>
</dbReference>
<dbReference type="EMBL" id="JRPK02000016">
    <property type="protein sequence ID" value="TLD98134.1"/>
    <property type="molecule type" value="Genomic_DNA"/>
</dbReference>
<evidence type="ECO:0000256" key="6">
    <source>
        <dbReference type="RuleBase" id="RU004057"/>
    </source>
</evidence>
<feature type="transmembrane region" description="Helical" evidence="7">
    <location>
        <begin position="222"/>
        <end position="244"/>
    </location>
</feature>
<keyword evidence="4 7" id="KW-1133">Transmembrane helix</keyword>
<reference evidence="10 11" key="1">
    <citation type="journal article" date="2014" name="Genome Announc.">
        <title>Draft genome sequences of eight enterohepatic helicobacter species isolated from both laboratory and wild rodents.</title>
        <authorList>
            <person name="Sheh A."/>
            <person name="Shen Z."/>
            <person name="Fox J.G."/>
        </authorList>
    </citation>
    <scope>NUCLEOTIDE SEQUENCE [LARGE SCALE GENOMIC DNA]</scope>
    <source>
        <strain evidence="10 11">ATCC 49310</strain>
    </source>
</reference>
<dbReference type="PANTHER" id="PTHR30625:SF3">
    <property type="entry name" value="TOL-PAL SYSTEM PROTEIN TOLQ"/>
    <property type="match status" value="1"/>
</dbReference>
<evidence type="ECO:0000259" key="9">
    <source>
        <dbReference type="Pfam" id="PF01618"/>
    </source>
</evidence>
<dbReference type="InterPro" id="IPR050790">
    <property type="entry name" value="ExbB/TolQ_transport"/>
</dbReference>
<feature type="domain" description="MotA/TolQ/ExbB proton channel" evidence="9">
    <location>
        <begin position="152"/>
        <end position="246"/>
    </location>
</feature>
<keyword evidence="2" id="KW-1003">Cell membrane</keyword>
<dbReference type="GO" id="GO:0005886">
    <property type="term" value="C:plasma membrane"/>
    <property type="evidence" value="ECO:0007669"/>
    <property type="project" value="UniProtKB-SubCell"/>
</dbReference>
<keyword evidence="6" id="KW-0653">Protein transport</keyword>
<keyword evidence="3 7" id="KW-0812">Transmembrane</keyword>
<comment type="caution">
    <text evidence="10">The sequence shown here is derived from an EMBL/GenBank/DDBJ whole genome shotgun (WGS) entry which is preliminary data.</text>
</comment>
<evidence type="ECO:0000256" key="3">
    <source>
        <dbReference type="ARBA" id="ARBA00022692"/>
    </source>
</evidence>
<gene>
    <name evidence="10" type="ORF">LS80_005815</name>
</gene>
<feature type="transmembrane region" description="Helical" evidence="7">
    <location>
        <begin position="175"/>
        <end position="202"/>
    </location>
</feature>
<keyword evidence="8" id="KW-0732">Signal</keyword>
<dbReference type="InterPro" id="IPR002898">
    <property type="entry name" value="MotA_ExbB_proton_chnl"/>
</dbReference>
<evidence type="ECO:0000256" key="2">
    <source>
        <dbReference type="ARBA" id="ARBA00022475"/>
    </source>
</evidence>
<evidence type="ECO:0000256" key="5">
    <source>
        <dbReference type="ARBA" id="ARBA00023136"/>
    </source>
</evidence>
<evidence type="ECO:0000313" key="10">
    <source>
        <dbReference type="EMBL" id="TLD98134.1"/>
    </source>
</evidence>
<evidence type="ECO:0000256" key="4">
    <source>
        <dbReference type="ARBA" id="ARBA00022989"/>
    </source>
</evidence>
<feature type="chain" id="PRO_5020589279" evidence="8">
    <location>
        <begin position="20"/>
        <end position="275"/>
    </location>
</feature>
<dbReference type="Pfam" id="PF01618">
    <property type="entry name" value="MotA_ExbB"/>
    <property type="match status" value="1"/>
</dbReference>
<dbReference type="PANTHER" id="PTHR30625">
    <property type="entry name" value="PROTEIN TOLQ"/>
    <property type="match status" value="1"/>
</dbReference>
<evidence type="ECO:0000256" key="8">
    <source>
        <dbReference type="SAM" id="SignalP"/>
    </source>
</evidence>
<evidence type="ECO:0000256" key="1">
    <source>
        <dbReference type="ARBA" id="ARBA00004429"/>
    </source>
</evidence>
<sequence>MKLMILLYSLCLGVFFAHAQDNVQNNTIQNTQDLSHTHLTQDSTKTLHSLGATMSFRDLYEHADHVVKTVIYILLLFSVLTWCVFVYKILQYYFSFKMIKNEVLELEKNNLDYFKTAKSQSYTKRLIAAIEKERLSTKECVLPHKKLCIDSLKNRLRLIIENTAHSFIAHNKRGVALLASIGSSAPFIGLFGTVWGIMNSFIGIASSNNASLSAVAPGISEALFATAFGLVAAIPAVLFYNYLIRLGINFGLQMDQLVTRIYILSDREISQMEHT</sequence>
<evidence type="ECO:0000256" key="7">
    <source>
        <dbReference type="SAM" id="Phobius"/>
    </source>
</evidence>
<comment type="subcellular location">
    <subcellularLocation>
        <location evidence="1">Cell inner membrane</location>
        <topology evidence="1">Multi-pass membrane protein</topology>
    </subcellularLocation>
    <subcellularLocation>
        <location evidence="6">Membrane</location>
        <topology evidence="6">Multi-pass membrane protein</topology>
    </subcellularLocation>
</comment>
<feature type="transmembrane region" description="Helical" evidence="7">
    <location>
        <begin position="69"/>
        <end position="90"/>
    </location>
</feature>
<comment type="similarity">
    <text evidence="6">Belongs to the exbB/tolQ family.</text>
</comment>